<keyword evidence="6" id="KW-1185">Reference proteome</keyword>
<dbReference type="SUPFAM" id="SSF52540">
    <property type="entry name" value="P-loop containing nucleoside triphosphate hydrolases"/>
    <property type="match status" value="1"/>
</dbReference>
<comment type="similarity">
    <text evidence="1">Belongs to the ABC transporter superfamily. Ycf16 family.</text>
</comment>
<dbReference type="GO" id="GO:0005524">
    <property type="term" value="F:ATP binding"/>
    <property type="evidence" value="ECO:0007669"/>
    <property type="project" value="UniProtKB-KW"/>
</dbReference>
<dbReference type="Proteomes" id="UP000269544">
    <property type="component" value="Chromosome"/>
</dbReference>
<accession>A0A3S4YWF0</accession>
<evidence type="ECO:0000313" key="6">
    <source>
        <dbReference type="Proteomes" id="UP000269544"/>
    </source>
</evidence>
<dbReference type="AlphaFoldDB" id="A0A3S4YWF0"/>
<dbReference type="PANTHER" id="PTHR43204:SF1">
    <property type="entry name" value="ABC TRANSPORTER I FAMILY MEMBER 6, CHLOROPLASTIC"/>
    <property type="match status" value="1"/>
</dbReference>
<feature type="domain" description="ABC transporter" evidence="4">
    <location>
        <begin position="5"/>
        <end position="244"/>
    </location>
</feature>
<name>A0A3S4YWF0_9FIRM</name>
<dbReference type="Pfam" id="PF00005">
    <property type="entry name" value="ABC_tran"/>
    <property type="match status" value="1"/>
</dbReference>
<keyword evidence="3" id="KW-0067">ATP-binding</keyword>
<dbReference type="GO" id="GO:0016887">
    <property type="term" value="F:ATP hydrolysis activity"/>
    <property type="evidence" value="ECO:0007669"/>
    <property type="project" value="InterPro"/>
</dbReference>
<evidence type="ECO:0000259" key="4">
    <source>
        <dbReference type="PROSITE" id="PS50893"/>
    </source>
</evidence>
<protein>
    <submittedName>
        <fullName evidence="5">Vegetative protein 296</fullName>
    </submittedName>
</protein>
<dbReference type="EMBL" id="LR134523">
    <property type="protein sequence ID" value="VEJ36372.1"/>
    <property type="molecule type" value="Genomic_DNA"/>
</dbReference>
<dbReference type="InterPro" id="IPR003439">
    <property type="entry name" value="ABC_transporter-like_ATP-bd"/>
</dbReference>
<evidence type="ECO:0000256" key="1">
    <source>
        <dbReference type="ARBA" id="ARBA00006216"/>
    </source>
</evidence>
<dbReference type="Gene3D" id="3.40.50.300">
    <property type="entry name" value="P-loop containing nucleotide triphosphate hydrolases"/>
    <property type="match status" value="1"/>
</dbReference>
<reference evidence="5 6" key="1">
    <citation type="submission" date="2018-12" db="EMBL/GenBank/DDBJ databases">
        <authorList>
            <consortium name="Pathogen Informatics"/>
        </authorList>
    </citation>
    <scope>NUCLEOTIDE SEQUENCE [LARGE SCALE GENOMIC DNA]</scope>
    <source>
        <strain evidence="5 6">NCTC13079</strain>
    </source>
</reference>
<dbReference type="InterPro" id="IPR027417">
    <property type="entry name" value="P-loop_NTPase"/>
</dbReference>
<sequence>MDALLRVEGVRASVEEKEILKGIDLEVGKGEVHVIMGPNGSGKSTLANVIMANPAYTMTEGKIVFDGEDITDLSTDKRAQKGLFLSFQTPHEVPGISVENFIRQAKLARGEKTSILKFKKAVDKEMKMLDMKPEYAERYLNVGFSGGERKKTEILQLLMLNPKLAILDETDSGLDVDAVATVSRGLKAYLNGENSVIIITHHREILKEIEPDYVHVINDGRIVKEGGDEIIDRIESEGFGWIKEEAHA</sequence>
<dbReference type="OrthoDB" id="9806149at2"/>
<dbReference type="NCBIfam" id="TIGR01978">
    <property type="entry name" value="sufC"/>
    <property type="match status" value="1"/>
</dbReference>
<dbReference type="InterPro" id="IPR003593">
    <property type="entry name" value="AAA+_ATPase"/>
</dbReference>
<dbReference type="SMART" id="SM00382">
    <property type="entry name" value="AAA"/>
    <property type="match status" value="1"/>
</dbReference>
<proteinExistence type="inferred from homology"/>
<dbReference type="PROSITE" id="PS50893">
    <property type="entry name" value="ABC_TRANSPORTER_2"/>
    <property type="match status" value="1"/>
</dbReference>
<organism evidence="5 6">
    <name type="scientific">Aedoeadaptatus ivorii</name>
    <dbReference type="NCBI Taxonomy" id="54006"/>
    <lineage>
        <taxon>Bacteria</taxon>
        <taxon>Bacillati</taxon>
        <taxon>Bacillota</taxon>
        <taxon>Tissierellia</taxon>
        <taxon>Tissierellales</taxon>
        <taxon>Peptoniphilaceae</taxon>
        <taxon>Aedoeadaptatus</taxon>
    </lineage>
</organism>
<evidence type="ECO:0000313" key="5">
    <source>
        <dbReference type="EMBL" id="VEJ36372.1"/>
    </source>
</evidence>
<gene>
    <name evidence="5" type="primary">yurY</name>
    <name evidence="5" type="ORF">NCTC13079_01578</name>
</gene>
<evidence type="ECO:0000256" key="3">
    <source>
        <dbReference type="ARBA" id="ARBA00022840"/>
    </source>
</evidence>
<dbReference type="InterPro" id="IPR010230">
    <property type="entry name" value="FeS-cluster_ATPase_SufC"/>
</dbReference>
<evidence type="ECO:0000256" key="2">
    <source>
        <dbReference type="ARBA" id="ARBA00022741"/>
    </source>
</evidence>
<keyword evidence="2" id="KW-0547">Nucleotide-binding</keyword>
<dbReference type="RefSeq" id="WP_126466258.1">
    <property type="nucleotide sequence ID" value="NZ_JAUSWF010000005.1"/>
</dbReference>
<dbReference type="CDD" id="cd03217">
    <property type="entry name" value="ABC_FeS_Assembly"/>
    <property type="match status" value="1"/>
</dbReference>
<dbReference type="PANTHER" id="PTHR43204">
    <property type="entry name" value="ABC TRANSPORTER I FAMILY MEMBER 6, CHLOROPLASTIC"/>
    <property type="match status" value="1"/>
</dbReference>
<dbReference type="KEGG" id="piv:NCTC13079_01578"/>